<dbReference type="PANTHER" id="PTHR33993">
    <property type="entry name" value="GLYOXALASE-RELATED"/>
    <property type="match status" value="1"/>
</dbReference>
<comment type="caution">
    <text evidence="2">The sequence shown here is derived from an EMBL/GenBank/DDBJ whole genome shotgun (WGS) entry which is preliminary data.</text>
</comment>
<dbReference type="RefSeq" id="WP_048505953.1">
    <property type="nucleotide sequence ID" value="NZ_LFND01000002.1"/>
</dbReference>
<dbReference type="InterPro" id="IPR029068">
    <property type="entry name" value="Glyas_Bleomycin-R_OHBP_Dase"/>
</dbReference>
<reference evidence="2 3" key="1">
    <citation type="journal article" date="2013" name="Int. J. Syst. Evol. Microbiol.">
        <title>Chryseobacterium angstadtii sp. nov., isolated from a newt tank.</title>
        <authorList>
            <person name="Kirk K.E."/>
            <person name="Hoffman J.A."/>
            <person name="Smith K.A."/>
            <person name="Strahan B.L."/>
            <person name="Failor K.C."/>
            <person name="Krebs J.E."/>
            <person name="Gale A.N."/>
            <person name="Do T.D."/>
            <person name="Sontag T.C."/>
            <person name="Batties A.M."/>
            <person name="Mistiszyn K."/>
            <person name="Newman J.D."/>
        </authorList>
    </citation>
    <scope>NUCLEOTIDE SEQUENCE [LARGE SCALE GENOMIC DNA]</scope>
    <source>
        <strain evidence="2 3">KM</strain>
    </source>
</reference>
<name>A0A0J7IHU1_9FLAO</name>
<dbReference type="STRING" id="558151.ACM46_07170"/>
<proteinExistence type="predicted"/>
<dbReference type="InterPro" id="IPR052164">
    <property type="entry name" value="Anthracycline_SecMetBiosynth"/>
</dbReference>
<dbReference type="CDD" id="cd07247">
    <property type="entry name" value="SgaA_N_like"/>
    <property type="match status" value="1"/>
</dbReference>
<dbReference type="OrthoDB" id="9804235at2"/>
<evidence type="ECO:0000313" key="3">
    <source>
        <dbReference type="Proteomes" id="UP000036261"/>
    </source>
</evidence>
<dbReference type="InterPro" id="IPR004360">
    <property type="entry name" value="Glyas_Fos-R_dOase_dom"/>
</dbReference>
<dbReference type="PROSITE" id="PS51819">
    <property type="entry name" value="VOC"/>
    <property type="match status" value="1"/>
</dbReference>
<dbReference type="Proteomes" id="UP000036261">
    <property type="component" value="Unassembled WGS sequence"/>
</dbReference>
<organism evidence="2 3">
    <name type="scientific">Chryseobacterium angstadtii</name>
    <dbReference type="NCBI Taxonomy" id="558151"/>
    <lineage>
        <taxon>Bacteria</taxon>
        <taxon>Pseudomonadati</taxon>
        <taxon>Bacteroidota</taxon>
        <taxon>Flavobacteriia</taxon>
        <taxon>Flavobacteriales</taxon>
        <taxon>Weeksellaceae</taxon>
        <taxon>Chryseobacterium group</taxon>
        <taxon>Chryseobacterium</taxon>
    </lineage>
</organism>
<dbReference type="AlphaFoldDB" id="A0A0J7IHU1"/>
<dbReference type="SUPFAM" id="SSF54593">
    <property type="entry name" value="Glyoxalase/Bleomycin resistance protein/Dihydroxybiphenyl dioxygenase"/>
    <property type="match status" value="1"/>
</dbReference>
<sequence>MKTYNPVVYFEIPVTDMKRAEQFYTGVFNFSFEKEAIDGYEMALFPFEEKNSGITGALAKGDVYKPTKEGIIIYFKTDDIDKTLAKVLQYGGKILYPKKTDQKYGFAVAEFEDSEGNRIALHETLKDQ</sequence>
<feature type="domain" description="VOC" evidence="1">
    <location>
        <begin position="6"/>
        <end position="124"/>
    </location>
</feature>
<dbReference type="PANTHER" id="PTHR33993:SF2">
    <property type="entry name" value="VOC DOMAIN-CONTAINING PROTEIN"/>
    <property type="match status" value="1"/>
</dbReference>
<evidence type="ECO:0000313" key="2">
    <source>
        <dbReference type="EMBL" id="KMQ65647.1"/>
    </source>
</evidence>
<protein>
    <submittedName>
        <fullName evidence="2">Glyoxalase</fullName>
    </submittedName>
</protein>
<dbReference type="Gene3D" id="3.10.180.10">
    <property type="entry name" value="2,3-Dihydroxybiphenyl 1,2-Dioxygenase, domain 1"/>
    <property type="match status" value="1"/>
</dbReference>
<evidence type="ECO:0000259" key="1">
    <source>
        <dbReference type="PROSITE" id="PS51819"/>
    </source>
</evidence>
<dbReference type="Pfam" id="PF00903">
    <property type="entry name" value="Glyoxalase"/>
    <property type="match status" value="1"/>
</dbReference>
<gene>
    <name evidence="2" type="ORF">ACM46_07170</name>
</gene>
<keyword evidence="3" id="KW-1185">Reference proteome</keyword>
<dbReference type="EMBL" id="LFND01000002">
    <property type="protein sequence ID" value="KMQ65647.1"/>
    <property type="molecule type" value="Genomic_DNA"/>
</dbReference>
<accession>A0A0J7IHU1</accession>
<dbReference type="InterPro" id="IPR037523">
    <property type="entry name" value="VOC_core"/>
</dbReference>
<dbReference type="PATRIC" id="fig|558151.6.peg.1504"/>